<evidence type="ECO:0000259" key="2">
    <source>
        <dbReference type="PROSITE" id="PS51144"/>
    </source>
</evidence>
<comment type="caution">
    <text evidence="3">The sequence shown here is derived from an EMBL/GenBank/DDBJ whole genome shotgun (WGS) entry which is preliminary data.</text>
</comment>
<dbReference type="OrthoDB" id="429145at2759"/>
<evidence type="ECO:0000313" key="4">
    <source>
        <dbReference type="Proteomes" id="UP001138500"/>
    </source>
</evidence>
<evidence type="ECO:0000256" key="1">
    <source>
        <dbReference type="SAM" id="SignalP"/>
    </source>
</evidence>
<organism evidence="3 4">
    <name type="scientific">Teratosphaeria destructans</name>
    <dbReference type="NCBI Taxonomy" id="418781"/>
    <lineage>
        <taxon>Eukaryota</taxon>
        <taxon>Fungi</taxon>
        <taxon>Dikarya</taxon>
        <taxon>Ascomycota</taxon>
        <taxon>Pezizomycotina</taxon>
        <taxon>Dothideomycetes</taxon>
        <taxon>Dothideomycetidae</taxon>
        <taxon>Mycosphaerellales</taxon>
        <taxon>Teratosphaeriaceae</taxon>
        <taxon>Teratosphaeria</taxon>
    </lineage>
</organism>
<dbReference type="SMART" id="SM01057">
    <property type="entry name" value="Carb_anhydrase"/>
    <property type="match status" value="1"/>
</dbReference>
<dbReference type="GO" id="GO:0004089">
    <property type="term" value="F:carbonate dehydratase activity"/>
    <property type="evidence" value="ECO:0007669"/>
    <property type="project" value="InterPro"/>
</dbReference>
<feature type="domain" description="Alpha-carbonic anhydrase" evidence="2">
    <location>
        <begin position="51"/>
        <end position="290"/>
    </location>
</feature>
<keyword evidence="4" id="KW-1185">Reference proteome</keyword>
<reference evidence="3 4" key="1">
    <citation type="journal article" date="2018" name="IMA Fungus">
        <title>IMA Genome-F 10: Nine draft genome sequences of Claviceps purpurea s.lat., including C. arundinis, C. humidiphila, and C. cf. spartinae, pseudomolecules for the pitch canker pathogen Fusarium circinatum, draft genome of Davidsoniella eucalypti, Grosmannia galeiformis, Quambalaria eucalypti, and Teratosphaeria destructans.</title>
        <authorList>
            <person name="Wingfield B.D."/>
            <person name="Liu M."/>
            <person name="Nguyen H.D."/>
            <person name="Lane F.A."/>
            <person name="Morgan S.W."/>
            <person name="De Vos L."/>
            <person name="Wilken P.M."/>
            <person name="Duong T.A."/>
            <person name="Aylward J."/>
            <person name="Coetzee M.P."/>
            <person name="Dadej K."/>
            <person name="De Beer Z.W."/>
            <person name="Findlay W."/>
            <person name="Havenga M."/>
            <person name="Kolarik M."/>
            <person name="Menzies J.G."/>
            <person name="Naidoo K."/>
            <person name="Pochopski O."/>
            <person name="Shoukouhi P."/>
            <person name="Santana Q.C."/>
            <person name="Seifert K.A."/>
            <person name="Soal N."/>
            <person name="Steenkamp E.T."/>
            <person name="Tatham C.T."/>
            <person name="van der Nest M.A."/>
            <person name="Wingfield M.J."/>
        </authorList>
    </citation>
    <scope>NUCLEOTIDE SEQUENCE [LARGE SCALE GENOMIC DNA]</scope>
    <source>
        <strain evidence="3">CMW44962</strain>
    </source>
</reference>
<dbReference type="InterPro" id="IPR023561">
    <property type="entry name" value="Carbonic_anhydrase_a-class"/>
</dbReference>
<gene>
    <name evidence="3" type="ORF">Tdes44962_MAKER07528</name>
</gene>
<dbReference type="InterPro" id="IPR036398">
    <property type="entry name" value="CA_dom_sf"/>
</dbReference>
<dbReference type="GO" id="GO:0008270">
    <property type="term" value="F:zinc ion binding"/>
    <property type="evidence" value="ECO:0007669"/>
    <property type="project" value="InterPro"/>
</dbReference>
<proteinExistence type="predicted"/>
<dbReference type="Pfam" id="PF00194">
    <property type="entry name" value="Carb_anhydrase"/>
    <property type="match status" value="1"/>
</dbReference>
<feature type="signal peptide" evidence="1">
    <location>
        <begin position="1"/>
        <end position="18"/>
    </location>
</feature>
<sequence>MLPFSLVVFALLTATASACPPLDRHGNVQNLRKRAVGQEAVVISPDKIPNPNWRYDESADWHTLDPSYEVCQTGTQQSPIPLRVDQGLSRNHALQFNYPPNVTGTFNNWGYGPSFSLVSTLANFTGDYTALPSMTFAEIGGHNETVYLGSWHVHAPADHSVQGDRAKAELHYVHVNATGSPRAVVGMRVDPGNVDSAFFSQLPEYVPYNDNTTKVRAVVDVRKALEEVLHFGEFWTYQGSLTSPPCTEGLRWFLARSVLFVGDGQMREILGVSTFSARAEQEVWRHNVNG</sequence>
<dbReference type="Gene3D" id="3.10.200.10">
    <property type="entry name" value="Alpha carbonic anhydrase"/>
    <property type="match status" value="1"/>
</dbReference>
<dbReference type="PANTHER" id="PTHR18952:SF274">
    <property type="entry name" value="ALPHA-CARBONIC ANHYDRASE DOMAIN-CONTAINING PROTEIN"/>
    <property type="match status" value="1"/>
</dbReference>
<dbReference type="PANTHER" id="PTHR18952">
    <property type="entry name" value="CARBONIC ANHYDRASE"/>
    <property type="match status" value="1"/>
</dbReference>
<name>A0A9W7SZ15_9PEZI</name>
<reference evidence="3 4" key="2">
    <citation type="journal article" date="2021" name="Curr. Genet.">
        <title>Genetic response to nitrogen starvation in the aggressive Eucalyptus foliar pathogen Teratosphaeria destructans.</title>
        <authorList>
            <person name="Havenga M."/>
            <person name="Wingfield B.D."/>
            <person name="Wingfield M.J."/>
            <person name="Dreyer L.L."/>
            <person name="Roets F."/>
            <person name="Aylward J."/>
        </authorList>
    </citation>
    <scope>NUCLEOTIDE SEQUENCE [LARGE SCALE GENOMIC DNA]</scope>
    <source>
        <strain evidence="3">CMW44962</strain>
    </source>
</reference>
<feature type="chain" id="PRO_5040726492" evidence="1">
    <location>
        <begin position="19"/>
        <end position="290"/>
    </location>
</feature>
<dbReference type="CDD" id="cd03124">
    <property type="entry name" value="alpha_CA_prokaryotic_like"/>
    <property type="match status" value="1"/>
</dbReference>
<dbReference type="AlphaFoldDB" id="A0A9W7SZ15"/>
<evidence type="ECO:0000313" key="3">
    <source>
        <dbReference type="EMBL" id="KAH9843334.1"/>
    </source>
</evidence>
<dbReference type="InterPro" id="IPR041891">
    <property type="entry name" value="Alpha_CA_prokaryot-like"/>
</dbReference>
<accession>A0A9W7SZ15</accession>
<dbReference type="Proteomes" id="UP001138500">
    <property type="component" value="Unassembled WGS sequence"/>
</dbReference>
<dbReference type="EMBL" id="RIBY02000391">
    <property type="protein sequence ID" value="KAH9843334.1"/>
    <property type="molecule type" value="Genomic_DNA"/>
</dbReference>
<dbReference type="SUPFAM" id="SSF51069">
    <property type="entry name" value="Carbonic anhydrase"/>
    <property type="match status" value="1"/>
</dbReference>
<keyword evidence="1" id="KW-0732">Signal</keyword>
<dbReference type="PROSITE" id="PS51144">
    <property type="entry name" value="ALPHA_CA_2"/>
    <property type="match status" value="1"/>
</dbReference>
<protein>
    <submittedName>
        <fullName evidence="3">Carbonic anhydrase</fullName>
    </submittedName>
</protein>
<dbReference type="InterPro" id="IPR001148">
    <property type="entry name" value="CA_dom"/>
</dbReference>